<feature type="compositionally biased region" description="Basic and acidic residues" evidence="1">
    <location>
        <begin position="359"/>
        <end position="378"/>
    </location>
</feature>
<dbReference type="InterPro" id="IPR049172">
    <property type="entry name" value="DUF6857_pln"/>
</dbReference>
<feature type="compositionally biased region" description="Low complexity" evidence="1">
    <location>
        <begin position="260"/>
        <end position="284"/>
    </location>
</feature>
<organism evidence="4 5">
    <name type="scientific">Spinacia oleracea</name>
    <name type="common">Spinach</name>
    <dbReference type="NCBI Taxonomy" id="3562"/>
    <lineage>
        <taxon>Eukaryota</taxon>
        <taxon>Viridiplantae</taxon>
        <taxon>Streptophyta</taxon>
        <taxon>Embryophyta</taxon>
        <taxon>Tracheophyta</taxon>
        <taxon>Spermatophyta</taxon>
        <taxon>Magnoliopsida</taxon>
        <taxon>eudicotyledons</taxon>
        <taxon>Gunneridae</taxon>
        <taxon>Pentapetalae</taxon>
        <taxon>Caryophyllales</taxon>
        <taxon>Chenopodiaceae</taxon>
        <taxon>Chenopodioideae</taxon>
        <taxon>Anserineae</taxon>
        <taxon>Spinacia</taxon>
    </lineage>
</organism>
<dbReference type="AlphaFoldDB" id="A0A9R0K7Z3"/>
<evidence type="ECO:0000256" key="1">
    <source>
        <dbReference type="SAM" id="MobiDB-lite"/>
    </source>
</evidence>
<feature type="region of interest" description="Disordered" evidence="1">
    <location>
        <begin position="256"/>
        <end position="330"/>
    </location>
</feature>
<evidence type="ECO:0000259" key="2">
    <source>
        <dbReference type="Pfam" id="PF06075"/>
    </source>
</evidence>
<feature type="compositionally biased region" description="Polar residues" evidence="1">
    <location>
        <begin position="553"/>
        <end position="571"/>
    </location>
</feature>
<proteinExistence type="predicted"/>
<feature type="domain" description="DUF6857" evidence="3">
    <location>
        <begin position="401"/>
        <end position="685"/>
    </location>
</feature>
<evidence type="ECO:0000259" key="3">
    <source>
        <dbReference type="Pfam" id="PF21647"/>
    </source>
</evidence>
<evidence type="ECO:0000313" key="4">
    <source>
        <dbReference type="Proteomes" id="UP000813463"/>
    </source>
</evidence>
<feature type="region of interest" description="Disordered" evidence="1">
    <location>
        <begin position="164"/>
        <end position="243"/>
    </location>
</feature>
<dbReference type="Pfam" id="PF06075">
    <property type="entry name" value="DUF936"/>
    <property type="match status" value="1"/>
</dbReference>
<sequence length="693" mass="74789">MATLNPGILLKLLQSMNTNTKPTGEHRSALLQVIGILPTLSSTSPSSTATTTNNLDLWPSHGFLLQLSDSKNSTYISLSDRDTDLILSNRIQLGQFVYLERFVFDPSSPIPFATGIRPVSGRHPFIGSPEPLTIRVSKEKRDFVIQPVTDSNDSIDPILSILQKKKNKEREENNNKENVGVTPQRFTSPAPAKRAVSVGRREKEKGRERDPSPVTKVKRSASPVPSKCVVPSLAEAKATEEGKRVGREAAIVVPSRYRQPSPTAARRAASPASRRMSLSPARRLSGGGGSSGNRKKFSGGGIVSGIGSLKVSEGSLGKSGNSGGRKIWDEGEVKEKSSVMKNKPDLQAIIRTQAALSRRLSDVNSHESKDDSSTDGKSKTSSPDDFVAPDKPFALAAGITIHEKKWTDGSVPLDAVSGSLAKLGKEAIQRRAIAATAAAEALQEALATESIVRSLSMFSDLCTSSKTGNPLPTIDRFLSMYDNASRAAAIVESVSSSHCSETNDAVVPTEQSKSASAWVEAALSTDLAIVSLLTGQNTESVPPPSLPKSSSKRQSIGSTTKNHSKTFSTLAGSPKRTWTRGHGIRETKELATTLKYEMEMWFFKFVEESLDAGFRVFSESGNNGGRKLPTECGSIAAILSQLKRINDWLDLVVKKRDDELTDKTERLKRKIYGFVIQHVGTTFDNNSSPISAS</sequence>
<feature type="domain" description="DUF936" evidence="2">
    <location>
        <begin position="4"/>
        <end position="133"/>
    </location>
</feature>
<dbReference type="Pfam" id="PF21647">
    <property type="entry name" value="DUF6857"/>
    <property type="match status" value="1"/>
</dbReference>
<dbReference type="PANTHER" id="PTHR31928">
    <property type="entry name" value="EXPRESSED PROTEIN"/>
    <property type="match status" value="1"/>
</dbReference>
<dbReference type="PANTHER" id="PTHR31928:SF3">
    <property type="entry name" value="EXPRESSED PROTEIN"/>
    <property type="match status" value="1"/>
</dbReference>
<protein>
    <submittedName>
        <fullName evidence="5">Uncharacterized protein</fullName>
    </submittedName>
</protein>
<keyword evidence="4" id="KW-1185">Reference proteome</keyword>
<dbReference type="InterPro" id="IPR048297">
    <property type="entry name" value="DUF936_dom_pln"/>
</dbReference>
<feature type="region of interest" description="Disordered" evidence="1">
    <location>
        <begin position="536"/>
        <end position="579"/>
    </location>
</feature>
<gene>
    <name evidence="5" type="primary">LOC110800862</name>
</gene>
<dbReference type="Proteomes" id="UP000813463">
    <property type="component" value="Chromosome 2"/>
</dbReference>
<dbReference type="KEGG" id="soe:110800862"/>
<reference evidence="5" key="2">
    <citation type="submission" date="2025-08" db="UniProtKB">
        <authorList>
            <consortium name="RefSeq"/>
        </authorList>
    </citation>
    <scope>IDENTIFICATION</scope>
    <source>
        <tissue evidence="5">Leaf</tissue>
    </source>
</reference>
<feature type="compositionally biased region" description="Basic and acidic residues" evidence="1">
    <location>
        <begin position="199"/>
        <end position="211"/>
    </location>
</feature>
<reference evidence="4" key="1">
    <citation type="journal article" date="2021" name="Nat. Commun.">
        <title>Genomic analyses provide insights into spinach domestication and the genetic basis of agronomic traits.</title>
        <authorList>
            <person name="Cai X."/>
            <person name="Sun X."/>
            <person name="Xu C."/>
            <person name="Sun H."/>
            <person name="Wang X."/>
            <person name="Ge C."/>
            <person name="Zhang Z."/>
            <person name="Wang Q."/>
            <person name="Fei Z."/>
            <person name="Jiao C."/>
            <person name="Wang Q."/>
        </authorList>
    </citation>
    <scope>NUCLEOTIDE SEQUENCE [LARGE SCALE GENOMIC DNA]</scope>
    <source>
        <strain evidence="4">cv. Varoflay</strain>
    </source>
</reference>
<accession>A0A9R0K7Z3</accession>
<evidence type="ECO:0000313" key="5">
    <source>
        <dbReference type="RefSeq" id="XP_021861880.1"/>
    </source>
</evidence>
<feature type="region of interest" description="Disordered" evidence="1">
    <location>
        <begin position="357"/>
        <end position="389"/>
    </location>
</feature>
<dbReference type="GeneID" id="110800862"/>
<name>A0A9R0K7Z3_SPIOL</name>
<dbReference type="InterPro" id="IPR010341">
    <property type="entry name" value="DUF936_pln"/>
</dbReference>
<dbReference type="RefSeq" id="XP_021861880.1">
    <property type="nucleotide sequence ID" value="XM_022006188.2"/>
</dbReference>
<dbReference type="OrthoDB" id="1918502at2759"/>